<dbReference type="CDD" id="cd07007">
    <property type="entry name" value="cupin_CapF-like_C"/>
    <property type="match status" value="1"/>
</dbReference>
<evidence type="ECO:0000259" key="1">
    <source>
        <dbReference type="Pfam" id="PF01370"/>
    </source>
</evidence>
<dbReference type="Pfam" id="PF01370">
    <property type="entry name" value="Epimerase"/>
    <property type="match status" value="1"/>
</dbReference>
<dbReference type="InterPro" id="IPR011051">
    <property type="entry name" value="RmlC_Cupin_sf"/>
</dbReference>
<dbReference type="InterPro" id="IPR001509">
    <property type="entry name" value="Epimerase_deHydtase"/>
</dbReference>
<dbReference type="InterPro" id="IPR029303">
    <property type="entry name" value="CapF_C"/>
</dbReference>
<dbReference type="InterPro" id="IPR050177">
    <property type="entry name" value="Lipid_A_modif_metabolic_enz"/>
</dbReference>
<dbReference type="STRING" id="1748243.Tel_08635"/>
<evidence type="ECO:0000313" key="4">
    <source>
        <dbReference type="Proteomes" id="UP000055136"/>
    </source>
</evidence>
<dbReference type="EMBL" id="CP013099">
    <property type="protein sequence ID" value="ALP54790.1"/>
    <property type="molecule type" value="Genomic_DNA"/>
</dbReference>
<dbReference type="NCBIfam" id="NF047837">
    <property type="entry name" value="UDPAcbARedWbcJ"/>
    <property type="match status" value="1"/>
</dbReference>
<dbReference type="PANTHER" id="PTHR43245:SF55">
    <property type="entry name" value="NAD(P)-BINDING DOMAIN-CONTAINING PROTEIN"/>
    <property type="match status" value="1"/>
</dbReference>
<accession>A0A0S2THY8</accession>
<dbReference type="KEGG" id="tee:Tel_08635"/>
<evidence type="ECO:0000313" key="3">
    <source>
        <dbReference type="EMBL" id="ALP54790.1"/>
    </source>
</evidence>
<dbReference type="Gene3D" id="3.40.50.720">
    <property type="entry name" value="NAD(P)-binding Rossmann-like Domain"/>
    <property type="match status" value="1"/>
</dbReference>
<keyword evidence="4" id="KW-1185">Reference proteome</keyword>
<proteinExistence type="predicted"/>
<feature type="domain" description="Capsular polysaccharide assembling protein CapF C-terminal" evidence="2">
    <location>
        <begin position="255"/>
        <end position="364"/>
    </location>
</feature>
<dbReference type="InterPro" id="IPR014710">
    <property type="entry name" value="RmlC-like_jellyroll"/>
</dbReference>
<dbReference type="Pfam" id="PF14667">
    <property type="entry name" value="Polysacc_synt_C"/>
    <property type="match status" value="1"/>
</dbReference>
<dbReference type="AlphaFoldDB" id="A0A0S2THY8"/>
<sequence length="368" mass="41685">MRILITGSNGFIGKNLMLKLSELKKYDVCEFVRDDSFDLLNELISKADVIIHLAGENRPKCIEAFETVNVNLTQSICELIRKSNKKIPIILASSIQADRDNPYGRSKLEAERVVQKFASETGNPAYIYRLPNVFGKWCKPNYNSVVATYCYNIAHNLPITINDATITLKLVYIDDVVDEFIRVIGLEPKGISRPVVEPEYTITLGDLAEQIQAFRSSRESLVSEPVGVGLVRALYSTYVSYFNADQFSYSLPSYEDDRGIFVEMLKTKDSGQFSFFTSLPGVTRGEHYHHSKTEKFLVIKGSAHFRFRHLITNDTHEIYTTGSKPQVVESIPGWAHDITNVGEDEMIVMLWANEIFCRVRPDTIACKV</sequence>
<feature type="domain" description="NAD-dependent epimerase/dehydratase" evidence="1">
    <location>
        <begin position="3"/>
        <end position="184"/>
    </location>
</feature>
<dbReference type="SUPFAM" id="SSF51735">
    <property type="entry name" value="NAD(P)-binding Rossmann-fold domains"/>
    <property type="match status" value="1"/>
</dbReference>
<dbReference type="Proteomes" id="UP000055136">
    <property type="component" value="Chromosome"/>
</dbReference>
<organism evidence="3 4">
    <name type="scientific">Candidatus Tenderia electrophaga</name>
    <dbReference type="NCBI Taxonomy" id="1748243"/>
    <lineage>
        <taxon>Bacteria</taxon>
        <taxon>Pseudomonadati</taxon>
        <taxon>Pseudomonadota</taxon>
        <taxon>Gammaproteobacteria</taxon>
        <taxon>Candidatus Tenderiales</taxon>
        <taxon>Candidatus Tenderiaceae</taxon>
        <taxon>Candidatus Tenderia</taxon>
    </lineage>
</organism>
<dbReference type="Gene3D" id="2.60.120.10">
    <property type="entry name" value="Jelly Rolls"/>
    <property type="match status" value="1"/>
</dbReference>
<dbReference type="PANTHER" id="PTHR43245">
    <property type="entry name" value="BIFUNCTIONAL POLYMYXIN RESISTANCE PROTEIN ARNA"/>
    <property type="match status" value="1"/>
</dbReference>
<dbReference type="SUPFAM" id="SSF51182">
    <property type="entry name" value="RmlC-like cupins"/>
    <property type="match status" value="1"/>
</dbReference>
<reference evidence="3" key="1">
    <citation type="submission" date="2015-10" db="EMBL/GenBank/DDBJ databases">
        <title>Description of Candidatus Tenderia electrophaga gen. nov, sp. nov., an Uncultivated Electroautotroph from a Biocathode Enrichment.</title>
        <authorList>
            <person name="Eddie B.J."/>
            <person name="Malanoski A.P."/>
            <person name="Wang Z."/>
            <person name="Hall R.J."/>
            <person name="Oh S.D."/>
            <person name="Heiner C."/>
            <person name="Lin B."/>
            <person name="Strycharz-Glaven S.M."/>
        </authorList>
    </citation>
    <scope>NUCLEOTIDE SEQUENCE [LARGE SCALE GENOMIC DNA]</scope>
    <source>
        <strain evidence="3">NRL1</strain>
    </source>
</reference>
<evidence type="ECO:0000259" key="2">
    <source>
        <dbReference type="Pfam" id="PF14667"/>
    </source>
</evidence>
<dbReference type="InterPro" id="IPR036291">
    <property type="entry name" value="NAD(P)-bd_dom_sf"/>
</dbReference>
<gene>
    <name evidence="3" type="ORF">Tel_08635</name>
</gene>
<name>A0A0S2THY8_9GAMM</name>
<protein>
    <submittedName>
        <fullName evidence="3">Capsular biosynthesis protein</fullName>
    </submittedName>
</protein>